<comment type="cofactor">
    <cofactor evidence="9">
        <name>a divalent metal cation</name>
        <dbReference type="ChEBI" id="CHEBI:60240"/>
    </cofactor>
    <text evidence="9">Binds 1 divalent metal cation per subunit.</text>
</comment>
<evidence type="ECO:0000256" key="10">
    <source>
        <dbReference type="RuleBase" id="RU004395"/>
    </source>
</evidence>
<comment type="caution">
    <text evidence="12">The sequence shown here is derived from an EMBL/GenBank/DDBJ whole genome shotgun (WGS) entry which is preliminary data.</text>
</comment>
<evidence type="ECO:0000256" key="6">
    <source>
        <dbReference type="ARBA" id="ARBA00022723"/>
    </source>
</evidence>
<gene>
    <name evidence="9 12" type="primary">ispF</name>
    <name evidence="12" type="ORF">EVA69_06635</name>
</gene>
<name>A0A520RTK2_9GAMM</name>
<dbReference type="Gene3D" id="3.30.1330.50">
    <property type="entry name" value="2-C-methyl-D-erythritol 2,4-cyclodiphosphate synthase"/>
    <property type="match status" value="1"/>
</dbReference>
<feature type="site" description="Transition state stabilizer" evidence="9">
    <location>
        <position position="142"/>
    </location>
</feature>
<feature type="binding site" evidence="9">
    <location>
        <position position="13"/>
    </location>
    <ligand>
        <name>a divalent metal cation</name>
        <dbReference type="ChEBI" id="CHEBI:60240"/>
    </ligand>
</feature>
<feature type="binding site" evidence="9">
    <location>
        <position position="15"/>
    </location>
    <ligand>
        <name>a divalent metal cation</name>
        <dbReference type="ChEBI" id="CHEBI:60240"/>
    </ligand>
</feature>
<dbReference type="AlphaFoldDB" id="A0A520RTK2"/>
<dbReference type="PANTHER" id="PTHR43181:SF1">
    <property type="entry name" value="2-C-METHYL-D-ERYTHRITOL 2,4-CYCLODIPHOSPHATE SYNTHASE, CHLOROPLASTIC"/>
    <property type="match status" value="1"/>
</dbReference>
<dbReference type="SUPFAM" id="SSF69765">
    <property type="entry name" value="IpsF-like"/>
    <property type="match status" value="1"/>
</dbReference>
<dbReference type="PANTHER" id="PTHR43181">
    <property type="entry name" value="2-C-METHYL-D-ERYTHRITOL 2,4-CYCLODIPHOSPHATE SYNTHASE, CHLOROPLASTIC"/>
    <property type="match status" value="1"/>
</dbReference>
<keyword evidence="6 9" id="KW-0479">Metal-binding</keyword>
<evidence type="ECO:0000256" key="9">
    <source>
        <dbReference type="HAMAP-Rule" id="MF_00107"/>
    </source>
</evidence>
<feature type="binding site" evidence="9">
    <location>
        <begin position="43"/>
        <end position="44"/>
    </location>
    <ligand>
        <name>4-CDP-2-C-methyl-D-erythritol 2-phosphate</name>
        <dbReference type="ChEBI" id="CHEBI:57919"/>
    </ligand>
</feature>
<dbReference type="CDD" id="cd00554">
    <property type="entry name" value="MECDP_synthase"/>
    <property type="match status" value="1"/>
</dbReference>
<dbReference type="EMBL" id="SHAH01000125">
    <property type="protein sequence ID" value="RZO73494.1"/>
    <property type="molecule type" value="Genomic_DNA"/>
</dbReference>
<protein>
    <recommendedName>
        <fullName evidence="5 9">2-C-methyl-D-erythritol 2,4-cyclodiphosphate synthase</fullName>
        <shortName evidence="9">MECDP-synthase</shortName>
        <shortName evidence="9">MECPP-synthase</shortName>
        <shortName evidence="9">MECPS</shortName>
        <ecNumber evidence="5 9">4.6.1.12</ecNumber>
    </recommendedName>
</protein>
<evidence type="ECO:0000256" key="1">
    <source>
        <dbReference type="ARBA" id="ARBA00000200"/>
    </source>
</evidence>
<dbReference type="UniPathway" id="UPA00056">
    <property type="reaction ID" value="UER00095"/>
</dbReference>
<dbReference type="GO" id="GO:0019288">
    <property type="term" value="P:isopentenyl diphosphate biosynthetic process, methylerythritol 4-phosphate pathway"/>
    <property type="evidence" value="ECO:0007669"/>
    <property type="project" value="UniProtKB-UniRule"/>
</dbReference>
<comment type="catalytic activity">
    <reaction evidence="1 9 10">
        <text>4-CDP-2-C-methyl-D-erythritol 2-phosphate = 2-C-methyl-D-erythritol 2,4-cyclic diphosphate + CMP</text>
        <dbReference type="Rhea" id="RHEA:23864"/>
        <dbReference type="ChEBI" id="CHEBI:57919"/>
        <dbReference type="ChEBI" id="CHEBI:58483"/>
        <dbReference type="ChEBI" id="CHEBI:60377"/>
        <dbReference type="EC" id="4.6.1.12"/>
    </reaction>
</comment>
<comment type="function">
    <text evidence="9">Involved in the biosynthesis of isopentenyl diphosphate (IPP) and dimethylallyl diphosphate (DMAPP), two major building blocks of isoprenoid compounds. Catalyzes the conversion of 4-diphosphocytidyl-2-C-methyl-D-erythritol 2-phosphate (CDP-ME2P) to 2-C-methyl-D-erythritol 2,4-cyclodiphosphate (ME-CPP) with a corresponding release of cytidine 5-monophosphate (CMP).</text>
</comment>
<feature type="binding site" evidence="9">
    <location>
        <begin position="141"/>
        <end position="144"/>
    </location>
    <ligand>
        <name>4-CDP-2-C-methyl-D-erythritol 2-phosphate</name>
        <dbReference type="ChEBI" id="CHEBI:57919"/>
    </ligand>
</feature>
<evidence type="ECO:0000259" key="11">
    <source>
        <dbReference type="Pfam" id="PF02542"/>
    </source>
</evidence>
<evidence type="ECO:0000256" key="7">
    <source>
        <dbReference type="ARBA" id="ARBA00023229"/>
    </source>
</evidence>
<keyword evidence="7 9" id="KW-0414">Isoprene biosynthesis</keyword>
<evidence type="ECO:0000313" key="12">
    <source>
        <dbReference type="EMBL" id="RZO73494.1"/>
    </source>
</evidence>
<dbReference type="InterPro" id="IPR020555">
    <property type="entry name" value="MECDP_synthase_CS"/>
</dbReference>
<feature type="site" description="Transition state stabilizer" evidence="9">
    <location>
        <position position="43"/>
    </location>
</feature>
<dbReference type="NCBIfam" id="TIGR00151">
    <property type="entry name" value="ispF"/>
    <property type="match status" value="1"/>
</dbReference>
<accession>A0A520RTK2</accession>
<evidence type="ECO:0000313" key="13">
    <source>
        <dbReference type="Proteomes" id="UP000320404"/>
    </source>
</evidence>
<dbReference type="GO" id="GO:0016114">
    <property type="term" value="P:terpenoid biosynthetic process"/>
    <property type="evidence" value="ECO:0007669"/>
    <property type="project" value="InterPro"/>
</dbReference>
<dbReference type="InterPro" id="IPR003526">
    <property type="entry name" value="MECDP_synthase"/>
</dbReference>
<evidence type="ECO:0000256" key="5">
    <source>
        <dbReference type="ARBA" id="ARBA00012579"/>
    </source>
</evidence>
<evidence type="ECO:0000256" key="3">
    <source>
        <dbReference type="ARBA" id="ARBA00008480"/>
    </source>
</evidence>
<evidence type="ECO:0000256" key="4">
    <source>
        <dbReference type="ARBA" id="ARBA00011233"/>
    </source>
</evidence>
<organism evidence="12 13">
    <name type="scientific">OM182 bacterium</name>
    <dbReference type="NCBI Taxonomy" id="2510334"/>
    <lineage>
        <taxon>Bacteria</taxon>
        <taxon>Pseudomonadati</taxon>
        <taxon>Pseudomonadota</taxon>
        <taxon>Gammaproteobacteria</taxon>
        <taxon>OMG group</taxon>
        <taxon>OM182 clade</taxon>
    </lineage>
</organism>
<feature type="binding site" evidence="9">
    <location>
        <begin position="65"/>
        <end position="67"/>
    </location>
    <ligand>
        <name>4-CDP-2-C-methyl-D-erythritol 2-phosphate</name>
        <dbReference type="ChEBI" id="CHEBI:57919"/>
    </ligand>
</feature>
<dbReference type="EC" id="4.6.1.12" evidence="5 9"/>
<comment type="pathway">
    <text evidence="2 9">Isoprenoid biosynthesis; isopentenyl diphosphate biosynthesis via DXP pathway; isopentenyl diphosphate from 1-deoxy-D-xylulose 5-phosphate: step 4/6.</text>
</comment>
<proteinExistence type="inferred from homology"/>
<dbReference type="HAMAP" id="MF_00107">
    <property type="entry name" value="IspF"/>
    <property type="match status" value="1"/>
</dbReference>
<feature type="binding site" evidence="9">
    <location>
        <position position="151"/>
    </location>
    <ligand>
        <name>4-CDP-2-C-methyl-D-erythritol 2-phosphate</name>
        <dbReference type="ChEBI" id="CHEBI:57919"/>
    </ligand>
</feature>
<dbReference type="Proteomes" id="UP000320404">
    <property type="component" value="Unassembled WGS sequence"/>
</dbReference>
<dbReference type="GO" id="GO:0008685">
    <property type="term" value="F:2-C-methyl-D-erythritol 2,4-cyclodiphosphate synthase activity"/>
    <property type="evidence" value="ECO:0007669"/>
    <property type="project" value="UniProtKB-UniRule"/>
</dbReference>
<dbReference type="GO" id="GO:0046872">
    <property type="term" value="F:metal ion binding"/>
    <property type="evidence" value="ECO:0007669"/>
    <property type="project" value="UniProtKB-KW"/>
</dbReference>
<feature type="binding site" evidence="9">
    <location>
        <position position="51"/>
    </location>
    <ligand>
        <name>a divalent metal cation</name>
        <dbReference type="ChEBI" id="CHEBI:60240"/>
    </ligand>
</feature>
<comment type="subunit">
    <text evidence="4 9">Homotrimer.</text>
</comment>
<keyword evidence="8 9" id="KW-0456">Lyase</keyword>
<feature type="binding site" evidence="9">
    <location>
        <begin position="70"/>
        <end position="74"/>
    </location>
    <ligand>
        <name>4-CDP-2-C-methyl-D-erythritol 2-phosphate</name>
        <dbReference type="ChEBI" id="CHEBI:57919"/>
    </ligand>
</feature>
<sequence>MNLAMIRIGHGYDVHRFSDVFLEDKPLKLCGLVLPEQRSLLAHSDGDVVLHAVCDAVLGGIGGGDIGEHFPDTDATFAGEDSGKLLRQVLVLAEQKGLKPINVDVTVIAQVPKLAPHRTAMTARLAELLALDPGTVNIKATTTEGLGYIGREEGIACHCVMLLGAES</sequence>
<feature type="binding site" evidence="9">
    <location>
        <begin position="13"/>
        <end position="15"/>
    </location>
    <ligand>
        <name>4-CDP-2-C-methyl-D-erythritol 2-phosphate</name>
        <dbReference type="ChEBI" id="CHEBI:57919"/>
    </ligand>
</feature>
<evidence type="ECO:0000256" key="2">
    <source>
        <dbReference type="ARBA" id="ARBA00004709"/>
    </source>
</evidence>
<dbReference type="InterPro" id="IPR036571">
    <property type="entry name" value="MECDP_synthase_sf"/>
</dbReference>
<reference evidence="12 13" key="1">
    <citation type="submission" date="2019-02" db="EMBL/GenBank/DDBJ databases">
        <title>Prokaryotic population dynamics and viral predation in marine succession experiment using metagenomics: the confinement effect.</title>
        <authorList>
            <person name="Haro-Moreno J.M."/>
            <person name="Rodriguez-Valera F."/>
            <person name="Lopez-Perez M."/>
        </authorList>
    </citation>
    <scope>NUCLEOTIDE SEQUENCE [LARGE SCALE GENOMIC DNA]</scope>
    <source>
        <strain evidence="12">MED-G158</strain>
    </source>
</reference>
<comment type="caution">
    <text evidence="9">Lacks conserved residue(s) required for the propagation of feature annotation.</text>
</comment>
<feature type="domain" description="2-C-methyl-D-erythritol 2,4-cyclodiphosphate synthase" evidence="11">
    <location>
        <begin position="6"/>
        <end position="163"/>
    </location>
</feature>
<comment type="similarity">
    <text evidence="3 9 10">Belongs to the IspF family.</text>
</comment>
<evidence type="ECO:0000256" key="8">
    <source>
        <dbReference type="ARBA" id="ARBA00023239"/>
    </source>
</evidence>
<dbReference type="Pfam" id="PF02542">
    <property type="entry name" value="YgbB"/>
    <property type="match status" value="1"/>
</dbReference>
<dbReference type="PROSITE" id="PS01350">
    <property type="entry name" value="ISPF"/>
    <property type="match status" value="1"/>
</dbReference>